<gene>
    <name evidence="1" type="ORF">CUN67_13010</name>
</gene>
<protein>
    <submittedName>
        <fullName evidence="1">Uncharacterized protein</fullName>
    </submittedName>
</protein>
<proteinExistence type="predicted"/>
<organism evidence="1 2">
    <name type="scientific">Pantoea cypripedii</name>
    <name type="common">Pectobacterium cypripedii</name>
    <name type="synonym">Erwinia cypripedii</name>
    <dbReference type="NCBI Taxonomy" id="55209"/>
    <lineage>
        <taxon>Bacteria</taxon>
        <taxon>Pseudomonadati</taxon>
        <taxon>Pseudomonadota</taxon>
        <taxon>Gammaproteobacteria</taxon>
        <taxon>Enterobacterales</taxon>
        <taxon>Erwiniaceae</taxon>
        <taxon>Pantoea</taxon>
    </lineage>
</organism>
<evidence type="ECO:0000313" key="1">
    <source>
        <dbReference type="EMBL" id="QGY29796.1"/>
    </source>
</evidence>
<dbReference type="AlphaFoldDB" id="A0A6B9GBI5"/>
<accession>A0A6B9GBI5</accession>
<sequence length="59" mass="6786">MEGNTEKIVVDVFFQNYGPGDGIPPHWCCKFIRDGWADYEYFDTAEEAYNFAAQHGYTA</sequence>
<name>A0A6B9GBI5_PANCY</name>
<evidence type="ECO:0000313" key="2">
    <source>
        <dbReference type="Proteomes" id="UP000502005"/>
    </source>
</evidence>
<dbReference type="RefSeq" id="WP_208715735.1">
    <property type="nucleotide sequence ID" value="NZ_CP024768.1"/>
</dbReference>
<reference evidence="1 2" key="1">
    <citation type="submission" date="2017-11" db="EMBL/GenBank/DDBJ databases">
        <title>Genome sequence of Pantoea cypripedii NE1.</title>
        <authorList>
            <person name="Nascimento F.X."/>
        </authorList>
    </citation>
    <scope>NUCLEOTIDE SEQUENCE [LARGE SCALE GENOMIC DNA]</scope>
    <source>
        <strain evidence="1 2">NE1</strain>
    </source>
</reference>
<dbReference type="Proteomes" id="UP000502005">
    <property type="component" value="Chromosome"/>
</dbReference>
<dbReference type="EMBL" id="CP024768">
    <property type="protein sequence ID" value="QGY29796.1"/>
    <property type="molecule type" value="Genomic_DNA"/>
</dbReference>